<dbReference type="Proteomes" id="UP001629156">
    <property type="component" value="Unassembled WGS sequence"/>
</dbReference>
<dbReference type="PROSITE" id="PS51186">
    <property type="entry name" value="GNAT"/>
    <property type="match status" value="1"/>
</dbReference>
<dbReference type="RefSeq" id="WP_408085964.1">
    <property type="nucleotide sequence ID" value="NZ_JBELPZ010000020.1"/>
</dbReference>
<dbReference type="Gene3D" id="3.40.630.30">
    <property type="match status" value="1"/>
</dbReference>
<evidence type="ECO:0000259" key="1">
    <source>
        <dbReference type="PROSITE" id="PS51186"/>
    </source>
</evidence>
<evidence type="ECO:0000313" key="2">
    <source>
        <dbReference type="EMBL" id="MFL9845683.1"/>
    </source>
</evidence>
<accession>A0ABW8YZJ4</accession>
<keyword evidence="3" id="KW-1185">Reference proteome</keyword>
<dbReference type="PANTHER" id="PTHR43451">
    <property type="entry name" value="ACETYLTRANSFERASE (GNAT) FAMILY PROTEIN"/>
    <property type="match status" value="1"/>
</dbReference>
<dbReference type="SUPFAM" id="SSF55729">
    <property type="entry name" value="Acyl-CoA N-acyltransferases (Nat)"/>
    <property type="match status" value="1"/>
</dbReference>
<dbReference type="GO" id="GO:0016746">
    <property type="term" value="F:acyltransferase activity"/>
    <property type="evidence" value="ECO:0007669"/>
    <property type="project" value="UniProtKB-KW"/>
</dbReference>
<dbReference type="InterPro" id="IPR000182">
    <property type="entry name" value="GNAT_dom"/>
</dbReference>
<dbReference type="Pfam" id="PF13673">
    <property type="entry name" value="Acetyltransf_10"/>
    <property type="match status" value="1"/>
</dbReference>
<comment type="caution">
    <text evidence="2">The sequence shown here is derived from an EMBL/GenBank/DDBJ whole genome shotgun (WGS) entry which is preliminary data.</text>
</comment>
<proteinExistence type="predicted"/>
<sequence length="156" mass="17625">MDVLIRRYNADDLPDLVQLFRDTVHAINAKDYTPEQLNAWAPATIDAERWGQKLLAHYTLVAKINGVLCGFADIDDTGYFDHLFVHKNYQGKGIAGKLVAAIEAHALQNSYKRITVAVSITAKTFFLQKGYTIISPQQVPYNGQVFTNYFMDKKII</sequence>
<dbReference type="EMBL" id="JBELPZ010000020">
    <property type="protein sequence ID" value="MFL9845683.1"/>
    <property type="molecule type" value="Genomic_DNA"/>
</dbReference>
<feature type="domain" description="N-acetyltransferase" evidence="1">
    <location>
        <begin position="3"/>
        <end position="156"/>
    </location>
</feature>
<organism evidence="2 3">
    <name type="scientific">Flavobacterium rhizosphaerae</name>
    <dbReference type="NCBI Taxonomy" id="3163298"/>
    <lineage>
        <taxon>Bacteria</taxon>
        <taxon>Pseudomonadati</taxon>
        <taxon>Bacteroidota</taxon>
        <taxon>Flavobacteriia</taxon>
        <taxon>Flavobacteriales</taxon>
        <taxon>Flavobacteriaceae</taxon>
        <taxon>Flavobacterium</taxon>
    </lineage>
</organism>
<reference evidence="2 3" key="1">
    <citation type="submission" date="2024-06" db="EMBL/GenBank/DDBJ databases">
        <authorList>
            <person name="Kaempfer P."/>
            <person name="Viver T."/>
        </authorList>
    </citation>
    <scope>NUCLEOTIDE SEQUENCE [LARGE SCALE GENOMIC DNA]</scope>
    <source>
        <strain evidence="2 3">ST-119</strain>
    </source>
</reference>
<dbReference type="CDD" id="cd04301">
    <property type="entry name" value="NAT_SF"/>
    <property type="match status" value="1"/>
</dbReference>
<dbReference type="EC" id="2.3.1.-" evidence="2"/>
<dbReference type="InterPro" id="IPR016181">
    <property type="entry name" value="Acyl_CoA_acyltransferase"/>
</dbReference>
<evidence type="ECO:0000313" key="3">
    <source>
        <dbReference type="Proteomes" id="UP001629156"/>
    </source>
</evidence>
<protein>
    <submittedName>
        <fullName evidence="2">GNAT family N-acetyltransferase</fullName>
        <ecNumber evidence="2">2.3.1.-</ecNumber>
    </submittedName>
</protein>
<dbReference type="InterPro" id="IPR052564">
    <property type="entry name" value="N-acetyltrans/Recomb-assoc"/>
</dbReference>
<name>A0ABW8YZJ4_9FLAO</name>
<keyword evidence="2" id="KW-0808">Transferase</keyword>
<gene>
    <name evidence="2" type="ORF">ABS766_14770</name>
</gene>
<dbReference type="PANTHER" id="PTHR43451:SF1">
    <property type="entry name" value="ACETYLTRANSFERASE"/>
    <property type="match status" value="1"/>
</dbReference>
<keyword evidence="2" id="KW-0012">Acyltransferase</keyword>